<feature type="transmembrane region" description="Helical" evidence="1">
    <location>
        <begin position="170"/>
        <end position="189"/>
    </location>
</feature>
<gene>
    <name evidence="2" type="ORF">EDC62_1928</name>
</gene>
<keyword evidence="1" id="KW-0812">Transmembrane</keyword>
<keyword evidence="1" id="KW-1133">Transmembrane helix</keyword>
<dbReference type="InterPro" id="IPR018692">
    <property type="entry name" value="DUF2189"/>
</dbReference>
<keyword evidence="3" id="KW-1185">Reference proteome</keyword>
<dbReference type="EMBL" id="RKQL01000004">
    <property type="protein sequence ID" value="RPE66854.1"/>
    <property type="molecule type" value="Genomic_DNA"/>
</dbReference>
<dbReference type="RefSeq" id="WP_124223061.1">
    <property type="nucleotide sequence ID" value="NZ_RKQL01000004.1"/>
</dbReference>
<feature type="transmembrane region" description="Helical" evidence="1">
    <location>
        <begin position="223"/>
        <end position="251"/>
    </location>
</feature>
<feature type="transmembrane region" description="Helical" evidence="1">
    <location>
        <begin position="124"/>
        <end position="150"/>
    </location>
</feature>
<accession>A0A3N4V1R3</accession>
<feature type="transmembrane region" description="Helical" evidence="1">
    <location>
        <begin position="65"/>
        <end position="88"/>
    </location>
</feature>
<dbReference type="OrthoDB" id="5621705at2"/>
<evidence type="ECO:0000256" key="1">
    <source>
        <dbReference type="SAM" id="Phobius"/>
    </source>
</evidence>
<keyword evidence="1" id="KW-0472">Membrane</keyword>
<dbReference type="Pfam" id="PF09955">
    <property type="entry name" value="DUF2189"/>
    <property type="match status" value="1"/>
</dbReference>
<evidence type="ECO:0000313" key="3">
    <source>
        <dbReference type="Proteomes" id="UP000272193"/>
    </source>
</evidence>
<evidence type="ECO:0000313" key="2">
    <source>
        <dbReference type="EMBL" id="RPE66854.1"/>
    </source>
</evidence>
<protein>
    <submittedName>
        <fullName evidence="2">Putative membrane protein</fullName>
    </submittedName>
</protein>
<dbReference type="Proteomes" id="UP000272193">
    <property type="component" value="Unassembled WGS sequence"/>
</dbReference>
<name>A0A3N4V1R3_9BURK</name>
<feature type="transmembrane region" description="Helical" evidence="1">
    <location>
        <begin position="35"/>
        <end position="59"/>
    </location>
</feature>
<proteinExistence type="predicted"/>
<sequence length="279" mass="29871">MPTPNACPAPTSLPTVRMVGLTRPLHWLRLGWRDLWRAGTISFVQGAALTAAGALLLLIAHDRFWLLASAASGFLVVAPLFATGFYALSRALERGEPADGRLLVATWTAWQQQRSGGSGGYWCLVRFGLLLALAGTGWVLTSAALITLYAPAPVQTPVDFLRSVVLAEDSWLFELWLLLGGLLAAPIYASSVVSMPLLLDRAVSVQQAVLTSWAVIVTNPLPMALWAGLLMVITALGMLSGIGLIVALPLLGHASWHAYRELVDASHLPERLPPSQRAA</sequence>
<reference evidence="2 3" key="1">
    <citation type="submission" date="2018-11" db="EMBL/GenBank/DDBJ databases">
        <title>Genomic Encyclopedia of Type Strains, Phase IV (KMG-IV): sequencing the most valuable type-strain genomes for metagenomic binning, comparative biology and taxonomic classification.</title>
        <authorList>
            <person name="Goeker M."/>
        </authorList>
    </citation>
    <scope>NUCLEOTIDE SEQUENCE [LARGE SCALE GENOMIC DNA]</scope>
    <source>
        <strain evidence="2 3">DSM 101684</strain>
    </source>
</reference>
<comment type="caution">
    <text evidence="2">The sequence shown here is derived from an EMBL/GenBank/DDBJ whole genome shotgun (WGS) entry which is preliminary data.</text>
</comment>
<dbReference type="AlphaFoldDB" id="A0A3N4V1R3"/>
<organism evidence="2 3">
    <name type="scientific">Tibeticola sediminis</name>
    <dbReference type="NCBI Taxonomy" id="1917811"/>
    <lineage>
        <taxon>Bacteria</taxon>
        <taxon>Pseudomonadati</taxon>
        <taxon>Pseudomonadota</taxon>
        <taxon>Betaproteobacteria</taxon>
        <taxon>Burkholderiales</taxon>
        <taxon>Comamonadaceae</taxon>
        <taxon>Tibeticola</taxon>
    </lineage>
</organism>